<dbReference type="SUPFAM" id="SSF52540">
    <property type="entry name" value="P-loop containing nucleoside triphosphate hydrolases"/>
    <property type="match status" value="1"/>
</dbReference>
<keyword evidence="4 7" id="KW-0067">ATP-binding</keyword>
<dbReference type="EMBL" id="RJSE01000007">
    <property type="protein sequence ID" value="RNL62463.1"/>
    <property type="molecule type" value="Genomic_DNA"/>
</dbReference>
<proteinExistence type="inferred from homology"/>
<dbReference type="PANTHER" id="PTHR43820:SF4">
    <property type="entry name" value="HIGH-AFFINITY BRANCHED-CHAIN AMINO ACID TRANSPORT ATP-BINDING PROTEIN LIVF"/>
    <property type="match status" value="1"/>
</dbReference>
<name>A0A3N0CHI1_9ACTN</name>
<dbReference type="Proteomes" id="UP000267128">
    <property type="component" value="Unassembled WGS sequence"/>
</dbReference>
<dbReference type="GO" id="GO:0016887">
    <property type="term" value="F:ATP hydrolysis activity"/>
    <property type="evidence" value="ECO:0007669"/>
    <property type="project" value="InterPro"/>
</dbReference>
<dbReference type="Gene3D" id="3.40.50.300">
    <property type="entry name" value="P-loop containing nucleotide triphosphate hydrolases"/>
    <property type="match status" value="1"/>
</dbReference>
<dbReference type="GO" id="GO:0015807">
    <property type="term" value="P:L-amino acid transport"/>
    <property type="evidence" value="ECO:0007669"/>
    <property type="project" value="TreeGrafter"/>
</dbReference>
<dbReference type="InterPro" id="IPR027417">
    <property type="entry name" value="P-loop_NTPase"/>
</dbReference>
<sequence>MSESLLTVESLVAGYHGSRVIDDVSFSVGPGEGLGVVGANGAGKSTLLRTISGLVAPASGRILLEGRDITRLSPDRIARAGVLHVPEGRRVFSGLTVHENLRTGTIAGAARAGSSADPYDAVLDLFPRLRERLNQQAQTMSGGEQQMLAIARALMGRPSVLLVDEPAMGLAPVVVKRVAEHLRTIREHWGVALVVAEQSANNVDGIVGGHQLLVDGRLREVDSGGSDRANLLAAYRAAGADVPTTARSGRALTDGKNE</sequence>
<dbReference type="PROSITE" id="PS50893">
    <property type="entry name" value="ABC_TRANSPORTER_2"/>
    <property type="match status" value="1"/>
</dbReference>
<keyword evidence="8" id="KW-1185">Reference proteome</keyword>
<dbReference type="SMART" id="SM00382">
    <property type="entry name" value="AAA"/>
    <property type="match status" value="1"/>
</dbReference>
<dbReference type="PROSITE" id="PS00211">
    <property type="entry name" value="ABC_TRANSPORTER_1"/>
    <property type="match status" value="1"/>
</dbReference>
<evidence type="ECO:0000259" key="6">
    <source>
        <dbReference type="PROSITE" id="PS50893"/>
    </source>
</evidence>
<dbReference type="RefSeq" id="WP_123227759.1">
    <property type="nucleotide sequence ID" value="NZ_RJSE01000007.1"/>
</dbReference>
<keyword evidence="5" id="KW-0029">Amino-acid transport</keyword>
<accession>A0A3N0CHI1</accession>
<dbReference type="GO" id="GO:0005524">
    <property type="term" value="F:ATP binding"/>
    <property type="evidence" value="ECO:0007669"/>
    <property type="project" value="UniProtKB-KW"/>
</dbReference>
<evidence type="ECO:0000256" key="5">
    <source>
        <dbReference type="ARBA" id="ARBA00022970"/>
    </source>
</evidence>
<organism evidence="7 8">
    <name type="scientific">Nocardioides marmoriginsengisoli</name>
    <dbReference type="NCBI Taxonomy" id="661483"/>
    <lineage>
        <taxon>Bacteria</taxon>
        <taxon>Bacillati</taxon>
        <taxon>Actinomycetota</taxon>
        <taxon>Actinomycetes</taxon>
        <taxon>Propionibacteriales</taxon>
        <taxon>Nocardioidaceae</taxon>
        <taxon>Nocardioides</taxon>
    </lineage>
</organism>
<keyword evidence="2" id="KW-0813">Transport</keyword>
<evidence type="ECO:0000256" key="4">
    <source>
        <dbReference type="ARBA" id="ARBA00022840"/>
    </source>
</evidence>
<evidence type="ECO:0000313" key="7">
    <source>
        <dbReference type="EMBL" id="RNL62463.1"/>
    </source>
</evidence>
<dbReference type="InterPro" id="IPR017871">
    <property type="entry name" value="ABC_transporter-like_CS"/>
</dbReference>
<dbReference type="Pfam" id="PF00005">
    <property type="entry name" value="ABC_tran"/>
    <property type="match status" value="1"/>
</dbReference>
<dbReference type="GO" id="GO:0015658">
    <property type="term" value="F:branched-chain amino acid transmembrane transporter activity"/>
    <property type="evidence" value="ECO:0007669"/>
    <property type="project" value="TreeGrafter"/>
</dbReference>
<feature type="domain" description="ABC transporter" evidence="6">
    <location>
        <begin position="6"/>
        <end position="240"/>
    </location>
</feature>
<dbReference type="OrthoDB" id="9776369at2"/>
<dbReference type="CDD" id="cd03224">
    <property type="entry name" value="ABC_TM1139_LivF_branched"/>
    <property type="match status" value="1"/>
</dbReference>
<comment type="similarity">
    <text evidence="1">Belongs to the ABC transporter superfamily.</text>
</comment>
<dbReference type="PANTHER" id="PTHR43820">
    <property type="entry name" value="HIGH-AFFINITY BRANCHED-CHAIN AMINO ACID TRANSPORT ATP-BINDING PROTEIN LIVF"/>
    <property type="match status" value="1"/>
</dbReference>
<evidence type="ECO:0000256" key="1">
    <source>
        <dbReference type="ARBA" id="ARBA00005417"/>
    </source>
</evidence>
<gene>
    <name evidence="7" type="ORF">EFK50_11870</name>
</gene>
<evidence type="ECO:0000313" key="8">
    <source>
        <dbReference type="Proteomes" id="UP000267128"/>
    </source>
</evidence>
<keyword evidence="3" id="KW-0547">Nucleotide-binding</keyword>
<protein>
    <submittedName>
        <fullName evidence="7">ABC transporter ATP-binding protein</fullName>
    </submittedName>
</protein>
<dbReference type="AlphaFoldDB" id="A0A3N0CHI1"/>
<comment type="caution">
    <text evidence="7">The sequence shown here is derived from an EMBL/GenBank/DDBJ whole genome shotgun (WGS) entry which is preliminary data.</text>
</comment>
<evidence type="ECO:0000256" key="3">
    <source>
        <dbReference type="ARBA" id="ARBA00022741"/>
    </source>
</evidence>
<evidence type="ECO:0000256" key="2">
    <source>
        <dbReference type="ARBA" id="ARBA00022448"/>
    </source>
</evidence>
<dbReference type="InterPro" id="IPR003593">
    <property type="entry name" value="AAA+_ATPase"/>
</dbReference>
<dbReference type="InterPro" id="IPR052156">
    <property type="entry name" value="BCAA_Transport_ATP-bd_LivF"/>
</dbReference>
<reference evidence="7 8" key="1">
    <citation type="submission" date="2018-11" db="EMBL/GenBank/DDBJ databases">
        <authorList>
            <person name="Li F."/>
        </authorList>
    </citation>
    <scope>NUCLEOTIDE SEQUENCE [LARGE SCALE GENOMIC DNA]</scope>
    <source>
        <strain evidence="7 8">Gsoil 097</strain>
    </source>
</reference>
<dbReference type="InterPro" id="IPR003439">
    <property type="entry name" value="ABC_transporter-like_ATP-bd"/>
</dbReference>